<keyword evidence="4" id="KW-1185">Reference proteome</keyword>
<feature type="region of interest" description="Disordered" evidence="1">
    <location>
        <begin position="16"/>
        <end position="72"/>
    </location>
</feature>
<reference evidence="3 4" key="1">
    <citation type="submission" date="2020-08" db="EMBL/GenBank/DDBJ databases">
        <title>Genomic Encyclopedia of Type Strains, Phase III (KMG-III): the genomes of soil and plant-associated and newly described type strains.</title>
        <authorList>
            <person name="Whitman W."/>
        </authorList>
    </citation>
    <scope>NUCLEOTIDE SEQUENCE [LARGE SCALE GENOMIC DNA]</scope>
    <source>
        <strain evidence="3 4">CECT 3313</strain>
    </source>
</reference>
<dbReference type="AlphaFoldDB" id="A0A7W9Q060"/>
<dbReference type="Proteomes" id="UP000585836">
    <property type="component" value="Unassembled WGS sequence"/>
</dbReference>
<evidence type="ECO:0000313" key="3">
    <source>
        <dbReference type="EMBL" id="MBB5930417.1"/>
    </source>
</evidence>
<evidence type="ECO:0000256" key="2">
    <source>
        <dbReference type="SAM" id="SignalP"/>
    </source>
</evidence>
<accession>A0A7W9Q060</accession>
<sequence length="72" mass="7279">MGAAVLALVVTLVGLPAGEASTAGTPRDGDRVHGTPATPPRPAGPSPGWERTRRRDGGRGSGEQRGQAPSRP</sequence>
<evidence type="ECO:0008006" key="5">
    <source>
        <dbReference type="Google" id="ProtNLM"/>
    </source>
</evidence>
<protein>
    <recommendedName>
        <fullName evidence="5">Secreted protein</fullName>
    </recommendedName>
</protein>
<dbReference type="RefSeq" id="WP_184970846.1">
    <property type="nucleotide sequence ID" value="NZ_JACHJK010000012.1"/>
</dbReference>
<comment type="caution">
    <text evidence="3">The sequence shown here is derived from an EMBL/GenBank/DDBJ whole genome shotgun (WGS) entry which is preliminary data.</text>
</comment>
<dbReference type="EMBL" id="JACHJK010000012">
    <property type="protein sequence ID" value="MBB5930417.1"/>
    <property type="molecule type" value="Genomic_DNA"/>
</dbReference>
<feature type="signal peptide" evidence="2">
    <location>
        <begin position="1"/>
        <end position="22"/>
    </location>
</feature>
<keyword evidence="2" id="KW-0732">Signal</keyword>
<evidence type="ECO:0000313" key="4">
    <source>
        <dbReference type="Proteomes" id="UP000585836"/>
    </source>
</evidence>
<evidence type="ECO:0000256" key="1">
    <source>
        <dbReference type="SAM" id="MobiDB-lite"/>
    </source>
</evidence>
<gene>
    <name evidence="3" type="ORF">FHS34_005915</name>
</gene>
<feature type="chain" id="PRO_5038424681" description="Secreted protein" evidence="2">
    <location>
        <begin position="23"/>
        <end position="72"/>
    </location>
</feature>
<proteinExistence type="predicted"/>
<name>A0A7W9Q060_9ACTN</name>
<organism evidence="3 4">
    <name type="scientific">Streptomyces echinatus</name>
    <dbReference type="NCBI Taxonomy" id="67293"/>
    <lineage>
        <taxon>Bacteria</taxon>
        <taxon>Bacillati</taxon>
        <taxon>Actinomycetota</taxon>
        <taxon>Actinomycetes</taxon>
        <taxon>Kitasatosporales</taxon>
        <taxon>Streptomycetaceae</taxon>
        <taxon>Streptomyces</taxon>
    </lineage>
</organism>